<reference evidence="3 4" key="1">
    <citation type="submission" date="2016-09" db="EMBL/GenBank/DDBJ databases">
        <title>Complete genome of Desulfosporosinus sp. OL.</title>
        <authorList>
            <person name="Mardanov A."/>
            <person name="Beletsky A."/>
            <person name="Panova A."/>
            <person name="Karnachuk O."/>
            <person name="Ravin N."/>
        </authorList>
    </citation>
    <scope>NUCLEOTIDE SEQUENCE [LARGE SCALE GENOMIC DNA]</scope>
    <source>
        <strain evidence="3 4">OL</strain>
    </source>
</reference>
<dbReference type="RefSeq" id="WP_075364273.1">
    <property type="nucleotide sequence ID" value="NZ_MLBF01000008.1"/>
</dbReference>
<protein>
    <submittedName>
        <fullName evidence="3">Uncharacterized protein</fullName>
    </submittedName>
</protein>
<evidence type="ECO:0000313" key="3">
    <source>
        <dbReference type="EMBL" id="OLN32540.1"/>
    </source>
</evidence>
<proteinExistence type="predicted"/>
<accession>A0A1Q8QZC9</accession>
<feature type="transmembrane region" description="Helical" evidence="1">
    <location>
        <begin position="171"/>
        <end position="192"/>
    </location>
</feature>
<sequence>MMKKSQLMMVAFLTGIFLMMAPLSAFAGTLLTQMGGNPVVVPVGQMIENVLAVGSDARIGGTVNDIVLVINGDTYLEPDSQVDLVIDLGGSVHNFSQRPAKKGIFELNFSLKFINNFLLAGAVVAGFWFLRFMGSLLGIILLTCLGYLLRNYVRQSSRRSEELLASSAARLFGIGTAVSLVFLALIILLSLTVIGIPLAILMLIANLIAVVFGIVPIMEYIGKKWLSVKLLEYPVLTSLLIEAIFFVALVNLPLIGVLFLVGSGIMGLGLVWTLLWLRYKQPKILV</sequence>
<keyword evidence="4" id="KW-1185">Reference proteome</keyword>
<dbReference type="EMBL" id="MLBF01000008">
    <property type="protein sequence ID" value="OLN32540.1"/>
    <property type="molecule type" value="Genomic_DNA"/>
</dbReference>
<keyword evidence="1" id="KW-0812">Transmembrane</keyword>
<gene>
    <name evidence="3" type="ORF">DSOL_1578</name>
</gene>
<feature type="signal peptide" evidence="2">
    <location>
        <begin position="1"/>
        <end position="27"/>
    </location>
</feature>
<comment type="caution">
    <text evidence="3">The sequence shown here is derived from an EMBL/GenBank/DDBJ whole genome shotgun (WGS) entry which is preliminary data.</text>
</comment>
<feature type="transmembrane region" description="Helical" evidence="1">
    <location>
        <begin position="198"/>
        <end position="218"/>
    </location>
</feature>
<keyword evidence="2" id="KW-0732">Signal</keyword>
<dbReference type="OrthoDB" id="2374025at2"/>
<dbReference type="AlphaFoldDB" id="A0A1Q8QZC9"/>
<organism evidence="3 4">
    <name type="scientific">Desulfosporosinus metallidurans</name>
    <dbReference type="NCBI Taxonomy" id="1888891"/>
    <lineage>
        <taxon>Bacteria</taxon>
        <taxon>Bacillati</taxon>
        <taxon>Bacillota</taxon>
        <taxon>Clostridia</taxon>
        <taxon>Eubacteriales</taxon>
        <taxon>Desulfitobacteriaceae</taxon>
        <taxon>Desulfosporosinus</taxon>
    </lineage>
</organism>
<feature type="transmembrane region" description="Helical" evidence="1">
    <location>
        <begin position="230"/>
        <end position="249"/>
    </location>
</feature>
<evidence type="ECO:0000256" key="2">
    <source>
        <dbReference type="SAM" id="SignalP"/>
    </source>
</evidence>
<keyword evidence="1" id="KW-1133">Transmembrane helix</keyword>
<evidence type="ECO:0000313" key="4">
    <source>
        <dbReference type="Proteomes" id="UP000186102"/>
    </source>
</evidence>
<dbReference type="Proteomes" id="UP000186102">
    <property type="component" value="Unassembled WGS sequence"/>
</dbReference>
<keyword evidence="1" id="KW-0472">Membrane</keyword>
<dbReference type="STRING" id="1888891.DSOL_1578"/>
<feature type="transmembrane region" description="Helical" evidence="1">
    <location>
        <begin position="255"/>
        <end position="277"/>
    </location>
</feature>
<feature type="transmembrane region" description="Helical" evidence="1">
    <location>
        <begin position="117"/>
        <end position="150"/>
    </location>
</feature>
<evidence type="ECO:0000256" key="1">
    <source>
        <dbReference type="SAM" id="Phobius"/>
    </source>
</evidence>
<name>A0A1Q8QZC9_9FIRM</name>
<feature type="chain" id="PRO_5012593126" evidence="2">
    <location>
        <begin position="28"/>
        <end position="286"/>
    </location>
</feature>